<comment type="caution">
    <text evidence="2">The sequence shown here is derived from an EMBL/GenBank/DDBJ whole genome shotgun (WGS) entry which is preliminary data.</text>
</comment>
<evidence type="ECO:0008006" key="4">
    <source>
        <dbReference type="Google" id="ProtNLM"/>
    </source>
</evidence>
<evidence type="ECO:0000313" key="2">
    <source>
        <dbReference type="EMBL" id="GCD33787.1"/>
    </source>
</evidence>
<name>A0A7U9PV18_9ACTN</name>
<protein>
    <recommendedName>
        <fullName evidence="4">Lipoprotein</fullName>
    </recommendedName>
</protein>
<dbReference type="OrthoDB" id="4224060at2"/>
<proteinExistence type="predicted"/>
<evidence type="ECO:0000256" key="1">
    <source>
        <dbReference type="SAM" id="MobiDB-lite"/>
    </source>
</evidence>
<gene>
    <name evidence="2" type="ORF">OEIGOIKO_01511</name>
</gene>
<dbReference type="AlphaFoldDB" id="A0A7U9PV18"/>
<organism evidence="2 3">
    <name type="scientific">Streptomyces chrestomyceticus JCM 4735</name>
    <dbReference type="NCBI Taxonomy" id="1306181"/>
    <lineage>
        <taxon>Bacteria</taxon>
        <taxon>Bacillati</taxon>
        <taxon>Actinomycetota</taxon>
        <taxon>Actinomycetes</taxon>
        <taxon>Kitasatosporales</taxon>
        <taxon>Streptomycetaceae</taxon>
        <taxon>Streptomyces</taxon>
    </lineage>
</organism>
<feature type="region of interest" description="Disordered" evidence="1">
    <location>
        <begin position="24"/>
        <end position="88"/>
    </location>
</feature>
<sequence length="200" mass="20456">MKRLAAAGAAAAAAALLTLTGCGTERATGPERVSGSQQGAAGSERATSPEPPGSRLFQDIAARCTDASTRLPSPPASDPPDNAALSPENSRYAENHGYQQTAQLTPNARCRGAAHAERITAELRKAGPAGLRNEGDLAALLERLAYPKDVTGVHRSGGSLGFTLSLPDGPCLTGRLGPPLDIEAHGAYLEGGCEEPRGGH</sequence>
<evidence type="ECO:0000313" key="3">
    <source>
        <dbReference type="Proteomes" id="UP000287830"/>
    </source>
</evidence>
<dbReference type="RefSeq" id="WP_125044191.1">
    <property type="nucleotide sequence ID" value="NZ_BHZC01000001.1"/>
</dbReference>
<reference evidence="2 3" key="1">
    <citation type="submission" date="2018-11" db="EMBL/GenBank/DDBJ databases">
        <title>Whole genome sequence of Streptomyces chrestomyceticus NBRC 13444(T).</title>
        <authorList>
            <person name="Komaki H."/>
            <person name="Tamura T."/>
        </authorList>
    </citation>
    <scope>NUCLEOTIDE SEQUENCE [LARGE SCALE GENOMIC DNA]</scope>
    <source>
        <strain evidence="2 3">NBRC 13444</strain>
    </source>
</reference>
<dbReference type="EMBL" id="BHZC01000001">
    <property type="protein sequence ID" value="GCD33787.1"/>
    <property type="molecule type" value="Genomic_DNA"/>
</dbReference>
<dbReference type="GeneID" id="95620525"/>
<dbReference type="Proteomes" id="UP000287830">
    <property type="component" value="Unassembled WGS sequence"/>
</dbReference>
<accession>A0A7U9PV18</accession>
<dbReference type="PROSITE" id="PS51257">
    <property type="entry name" value="PROKAR_LIPOPROTEIN"/>
    <property type="match status" value="1"/>
</dbReference>